<evidence type="ECO:0000313" key="1">
    <source>
        <dbReference type="EMBL" id="RIA81933.1"/>
    </source>
</evidence>
<proteinExistence type="predicted"/>
<protein>
    <recommendedName>
        <fullName evidence="3">Tc1-like transposase DDE domain-containing protein</fullName>
    </recommendedName>
</protein>
<dbReference type="STRING" id="658196.A0A397S6C0"/>
<organism evidence="1 2">
    <name type="scientific">Glomus cerebriforme</name>
    <dbReference type="NCBI Taxonomy" id="658196"/>
    <lineage>
        <taxon>Eukaryota</taxon>
        <taxon>Fungi</taxon>
        <taxon>Fungi incertae sedis</taxon>
        <taxon>Mucoromycota</taxon>
        <taxon>Glomeromycotina</taxon>
        <taxon>Glomeromycetes</taxon>
        <taxon>Glomerales</taxon>
        <taxon>Glomeraceae</taxon>
        <taxon>Glomus</taxon>
    </lineage>
</organism>
<gene>
    <name evidence="1" type="ORF">C1645_700483</name>
</gene>
<dbReference type="PANTHER" id="PTHR35871:SF1">
    <property type="entry name" value="CXC1-LIKE CYSTEINE CLUSTER ASSOCIATED WITH KDZ TRANSPOSASES DOMAIN-CONTAINING PROTEIN"/>
    <property type="match status" value="1"/>
</dbReference>
<dbReference type="EMBL" id="QKYT01000726">
    <property type="protein sequence ID" value="RIA81933.1"/>
    <property type="molecule type" value="Genomic_DNA"/>
</dbReference>
<accession>A0A397S6C0</accession>
<sequence length="152" mass="17531">ILITYDECLFYSNDDRPIIWAPLDKSSLRKKGQGKFIMISDFLLETIGKLKLTEQNSLLNPNTPSEARKYLNPGKNEKSWWTSKHLIDQVINYTIPIFEILYPNAVVVFTFDNSTNHGAMVKDVLNVINMNVNPEEKQVLMKSIFFGLNKTF</sequence>
<evidence type="ECO:0000313" key="2">
    <source>
        <dbReference type="Proteomes" id="UP000265703"/>
    </source>
</evidence>
<dbReference type="AlphaFoldDB" id="A0A397S6C0"/>
<keyword evidence="2" id="KW-1185">Reference proteome</keyword>
<evidence type="ECO:0008006" key="3">
    <source>
        <dbReference type="Google" id="ProtNLM"/>
    </source>
</evidence>
<reference evidence="1 2" key="1">
    <citation type="submission" date="2018-06" db="EMBL/GenBank/DDBJ databases">
        <title>Comparative genomics reveals the genomic features of Rhizophagus irregularis, R. cerebriforme, R. diaphanum and Gigaspora rosea, and their symbiotic lifestyle signature.</title>
        <authorList>
            <person name="Morin E."/>
            <person name="San Clemente H."/>
            <person name="Chen E.C.H."/>
            <person name="De La Providencia I."/>
            <person name="Hainaut M."/>
            <person name="Kuo A."/>
            <person name="Kohler A."/>
            <person name="Murat C."/>
            <person name="Tang N."/>
            <person name="Roy S."/>
            <person name="Loubradou J."/>
            <person name="Henrissat B."/>
            <person name="Grigoriev I.V."/>
            <person name="Corradi N."/>
            <person name="Roux C."/>
            <person name="Martin F.M."/>
        </authorList>
    </citation>
    <scope>NUCLEOTIDE SEQUENCE [LARGE SCALE GENOMIC DNA]</scope>
    <source>
        <strain evidence="1 2">DAOM 227022</strain>
    </source>
</reference>
<comment type="caution">
    <text evidence="1">The sequence shown here is derived from an EMBL/GenBank/DDBJ whole genome shotgun (WGS) entry which is preliminary data.</text>
</comment>
<dbReference type="Proteomes" id="UP000265703">
    <property type="component" value="Unassembled WGS sequence"/>
</dbReference>
<name>A0A397S6C0_9GLOM</name>
<feature type="non-terminal residue" evidence="1">
    <location>
        <position position="1"/>
    </location>
</feature>
<dbReference type="PANTHER" id="PTHR35871">
    <property type="entry name" value="EXPRESSED PROTEIN"/>
    <property type="match status" value="1"/>
</dbReference>
<dbReference type="OrthoDB" id="2448168at2759"/>